<reference evidence="1 2" key="1">
    <citation type="submission" date="2014-09" db="EMBL/GenBank/DDBJ databases">
        <authorList>
            <person name="Ellenberger Sabrina"/>
        </authorList>
    </citation>
    <scope>NUCLEOTIDE SEQUENCE [LARGE SCALE GENOMIC DNA]</scope>
    <source>
        <strain evidence="1 2">CBS 412.66</strain>
    </source>
</reference>
<name>A0A0B7NQ06_9FUNG</name>
<keyword evidence="2" id="KW-1185">Reference proteome</keyword>
<dbReference type="Proteomes" id="UP000054107">
    <property type="component" value="Unassembled WGS sequence"/>
</dbReference>
<dbReference type="AlphaFoldDB" id="A0A0B7NQ06"/>
<proteinExistence type="predicted"/>
<dbReference type="STRING" id="35722.A0A0B7NQ06"/>
<dbReference type="EMBL" id="LN733547">
    <property type="protein sequence ID" value="CEP17059.1"/>
    <property type="molecule type" value="Genomic_DNA"/>
</dbReference>
<sequence length="172" mass="19798">MLNCWEPFESFRLADENPESFLHGVPAQKIKRAMTKFYCRLYSVQRLQPEYLSIGLSFTIAHRVLLKSSLIVSERYQEKIHEYRRGDHFVMFSSNHMNHLNQVMSCWPLDEQIAAGANPVIDPKYAVIAVDDIILQVGLVQSMSNKLDFSVVGNYHTFDQDMTRNAGSILNL</sequence>
<dbReference type="OrthoDB" id="2261465at2759"/>
<evidence type="ECO:0000313" key="2">
    <source>
        <dbReference type="Proteomes" id="UP000054107"/>
    </source>
</evidence>
<accession>A0A0B7NQ06</accession>
<gene>
    <name evidence="1" type="primary">PARPA_11348.1 scaffold 43735</name>
</gene>
<protein>
    <submittedName>
        <fullName evidence="1">Uncharacterized protein</fullName>
    </submittedName>
</protein>
<organism evidence="1 2">
    <name type="scientific">Parasitella parasitica</name>
    <dbReference type="NCBI Taxonomy" id="35722"/>
    <lineage>
        <taxon>Eukaryota</taxon>
        <taxon>Fungi</taxon>
        <taxon>Fungi incertae sedis</taxon>
        <taxon>Mucoromycota</taxon>
        <taxon>Mucoromycotina</taxon>
        <taxon>Mucoromycetes</taxon>
        <taxon>Mucorales</taxon>
        <taxon>Mucorineae</taxon>
        <taxon>Mucoraceae</taxon>
        <taxon>Parasitella</taxon>
    </lineage>
</organism>
<evidence type="ECO:0000313" key="1">
    <source>
        <dbReference type="EMBL" id="CEP17059.1"/>
    </source>
</evidence>